<comment type="similarity">
    <text evidence="2">Belongs to the UPF0410 family.</text>
</comment>
<feature type="transmembrane region" description="Helical" evidence="7">
    <location>
        <begin position="81"/>
        <end position="99"/>
    </location>
</feature>
<feature type="transmembrane region" description="Helical" evidence="7">
    <location>
        <begin position="135"/>
        <end position="156"/>
    </location>
</feature>
<dbReference type="PANTHER" id="PTHR33884">
    <property type="entry name" value="UPF0410 PROTEIN YMGE"/>
    <property type="match status" value="1"/>
</dbReference>
<evidence type="ECO:0000256" key="2">
    <source>
        <dbReference type="ARBA" id="ARBA00011006"/>
    </source>
</evidence>
<evidence type="ECO:0000256" key="5">
    <source>
        <dbReference type="ARBA" id="ARBA00022989"/>
    </source>
</evidence>
<evidence type="ECO:0000256" key="4">
    <source>
        <dbReference type="ARBA" id="ARBA00022692"/>
    </source>
</evidence>
<keyword evidence="4 7" id="KW-0812">Transmembrane</keyword>
<keyword evidence="8" id="KW-0378">Hydrolase</keyword>
<organism evidence="8 9">
    <name type="scientific">Sinorhizobium fredii (strain HH103)</name>
    <dbReference type="NCBI Taxonomy" id="1117943"/>
    <lineage>
        <taxon>Bacteria</taxon>
        <taxon>Pseudomonadati</taxon>
        <taxon>Pseudomonadota</taxon>
        <taxon>Alphaproteobacteria</taxon>
        <taxon>Hyphomicrobiales</taxon>
        <taxon>Rhizobiaceae</taxon>
        <taxon>Sinorhizobium/Ensifer group</taxon>
        <taxon>Sinorhizobium</taxon>
    </lineage>
</organism>
<keyword evidence="6 7" id="KW-0472">Membrane</keyword>
<dbReference type="GO" id="GO:0006508">
    <property type="term" value="P:proteolysis"/>
    <property type="evidence" value="ECO:0007669"/>
    <property type="project" value="UniProtKB-KW"/>
</dbReference>
<keyword evidence="3" id="KW-1003">Cell membrane</keyword>
<dbReference type="PANTHER" id="PTHR33884:SF3">
    <property type="entry name" value="UPF0410 PROTEIN YMGE"/>
    <property type="match status" value="1"/>
</dbReference>
<proteinExistence type="inferred from homology"/>
<dbReference type="InterPro" id="IPR007341">
    <property type="entry name" value="Transgly_assoc"/>
</dbReference>
<evidence type="ECO:0000256" key="7">
    <source>
        <dbReference type="SAM" id="Phobius"/>
    </source>
</evidence>
<sequence length="159" mass="16640">MPAVAAASSDIIRGERKSRSCRPDRFEFMIPGAVSRPGCSRPSPLRKKIILDRIAPYLIGRDGLCSIGHNRKEALMGIESILVFLIVGAVAGWLAGLIVSGFGFGLIGNIVVGIIGALIAGYLFPAVGITLGTGILAAIIHSTIGAIILLVLIRIVKQA</sequence>
<evidence type="ECO:0000256" key="6">
    <source>
        <dbReference type="ARBA" id="ARBA00023136"/>
    </source>
</evidence>
<dbReference type="HOGENOM" id="CLU_1659335_0_0_5"/>
<evidence type="ECO:0000256" key="1">
    <source>
        <dbReference type="ARBA" id="ARBA00004651"/>
    </source>
</evidence>
<reference evidence="8 9" key="1">
    <citation type="journal article" date="2012" name="J. Bacteriol.">
        <title>Genome sequence of the soybean symbiont Sinorhizobium fredii HH103.</title>
        <authorList>
            <person name="Weidner S."/>
            <person name="Becker A."/>
            <person name="Bonilla I."/>
            <person name="Jaenicke S."/>
            <person name="Lloret J."/>
            <person name="Margaret I."/>
            <person name="Puhler A."/>
            <person name="Ruiz-Sainz J.E."/>
            <person name="Schneiker-Bekel S."/>
            <person name="Szczepanowski R."/>
            <person name="Vinardell J.M."/>
            <person name="Zehner S."/>
            <person name="Gottfert M."/>
        </authorList>
    </citation>
    <scope>NUCLEOTIDE SEQUENCE [LARGE SCALE GENOMIC DNA]</scope>
    <source>
        <strain evidence="8 9">HH103</strain>
    </source>
</reference>
<evidence type="ECO:0000256" key="3">
    <source>
        <dbReference type="ARBA" id="ARBA00022475"/>
    </source>
</evidence>
<dbReference type="STRING" id="1117943.SFHH103_00280"/>
<dbReference type="PATRIC" id="fig|380.5.peg.305"/>
<evidence type="ECO:0000313" key="8">
    <source>
        <dbReference type="EMBL" id="CCE94782.1"/>
    </source>
</evidence>
<dbReference type="Pfam" id="PF04226">
    <property type="entry name" value="Transgly_assoc"/>
    <property type="match status" value="1"/>
</dbReference>
<dbReference type="GO" id="GO:0008233">
    <property type="term" value="F:peptidase activity"/>
    <property type="evidence" value="ECO:0007669"/>
    <property type="project" value="UniProtKB-KW"/>
</dbReference>
<dbReference type="GO" id="GO:0005886">
    <property type="term" value="C:plasma membrane"/>
    <property type="evidence" value="ECO:0007669"/>
    <property type="project" value="UniProtKB-SubCell"/>
</dbReference>
<name>G9AB02_SINF1</name>
<dbReference type="KEGG" id="sfh:SFHH103_00280"/>
<dbReference type="EMBL" id="HE616890">
    <property type="protein sequence ID" value="CCE94782.1"/>
    <property type="molecule type" value="Genomic_DNA"/>
</dbReference>
<keyword evidence="8" id="KW-0645">Protease</keyword>
<protein>
    <submittedName>
        <fullName evidence="8">Probable protease htpX homolog</fullName>
    </submittedName>
</protein>
<keyword evidence="5 7" id="KW-1133">Transmembrane helix</keyword>
<dbReference type="AlphaFoldDB" id="G9AB02"/>
<evidence type="ECO:0000313" key="9">
    <source>
        <dbReference type="Proteomes" id="UP000007735"/>
    </source>
</evidence>
<dbReference type="Proteomes" id="UP000007735">
    <property type="component" value="Chromosome"/>
</dbReference>
<comment type="subcellular location">
    <subcellularLocation>
        <location evidence="1">Cell membrane</location>
        <topology evidence="1">Multi-pass membrane protein</topology>
    </subcellularLocation>
</comment>
<dbReference type="eggNOG" id="COG2261">
    <property type="taxonomic scope" value="Bacteria"/>
</dbReference>
<accession>G9AB02</accession>
<gene>
    <name evidence="8" type="ordered locus">SFHH103_00280</name>
</gene>
<feature type="transmembrane region" description="Helical" evidence="7">
    <location>
        <begin position="106"/>
        <end position="129"/>
    </location>
</feature>